<accession>A0A8S0SV46</accession>
<dbReference type="Gene3D" id="3.40.50.2000">
    <property type="entry name" value="Glycogen Phosphorylase B"/>
    <property type="match status" value="2"/>
</dbReference>
<evidence type="ECO:0000313" key="7">
    <source>
        <dbReference type="Proteomes" id="UP000594638"/>
    </source>
</evidence>
<dbReference type="PANTHER" id="PTHR48047:SF229">
    <property type="entry name" value="UDP-GLYCOSYLTRANSFERASE 73C3-RELATED"/>
    <property type="match status" value="1"/>
</dbReference>
<keyword evidence="3 4" id="KW-0808">Transferase</keyword>
<dbReference type="AlphaFoldDB" id="A0A8S0SV46"/>
<dbReference type="EMBL" id="CACTIH010005504">
    <property type="protein sequence ID" value="CAA2995575.1"/>
    <property type="molecule type" value="Genomic_DNA"/>
</dbReference>
<dbReference type="OrthoDB" id="5835829at2759"/>
<evidence type="ECO:0000256" key="1">
    <source>
        <dbReference type="ARBA" id="ARBA00009995"/>
    </source>
</evidence>
<dbReference type="FunFam" id="3.40.50.2000:FF:000071">
    <property type="entry name" value="Glycosyltransferase"/>
    <property type="match status" value="1"/>
</dbReference>
<organism evidence="6 7">
    <name type="scientific">Olea europaea subsp. europaea</name>
    <dbReference type="NCBI Taxonomy" id="158383"/>
    <lineage>
        <taxon>Eukaryota</taxon>
        <taxon>Viridiplantae</taxon>
        <taxon>Streptophyta</taxon>
        <taxon>Embryophyta</taxon>
        <taxon>Tracheophyta</taxon>
        <taxon>Spermatophyta</taxon>
        <taxon>Magnoliopsida</taxon>
        <taxon>eudicotyledons</taxon>
        <taxon>Gunneridae</taxon>
        <taxon>Pentapetalae</taxon>
        <taxon>asterids</taxon>
        <taxon>lamiids</taxon>
        <taxon>Lamiales</taxon>
        <taxon>Oleaceae</taxon>
        <taxon>Oleeae</taxon>
        <taxon>Olea</taxon>
    </lineage>
</organism>
<dbReference type="Proteomes" id="UP000594638">
    <property type="component" value="Unassembled WGS sequence"/>
</dbReference>
<keyword evidence="7" id="KW-1185">Reference proteome</keyword>
<reference evidence="6 7" key="1">
    <citation type="submission" date="2019-12" db="EMBL/GenBank/DDBJ databases">
        <authorList>
            <person name="Alioto T."/>
            <person name="Alioto T."/>
            <person name="Gomez Garrido J."/>
        </authorList>
    </citation>
    <scope>NUCLEOTIDE SEQUENCE [LARGE SCALE GENOMIC DNA]</scope>
</reference>
<comment type="similarity">
    <text evidence="1 4">Belongs to the UDP-glycosyltransferase family.</text>
</comment>
<comment type="caution">
    <text evidence="6">The sequence shown here is derived from an EMBL/GenBank/DDBJ whole genome shotgun (WGS) entry which is preliminary data.</text>
</comment>
<dbReference type="CDD" id="cd03784">
    <property type="entry name" value="GT1_Gtf-like"/>
    <property type="match status" value="1"/>
</dbReference>
<protein>
    <recommendedName>
        <fullName evidence="5">Glycosyltransferase</fullName>
        <ecNumber evidence="5">2.4.1.-</ecNumber>
    </recommendedName>
</protein>
<dbReference type="Pfam" id="PF00201">
    <property type="entry name" value="UDPGT"/>
    <property type="match status" value="1"/>
</dbReference>
<sequence>MAIHEQNLHFLLLPFMAEGHSIPMIDIARLLAKRGVIVTILTTPVNHNRFKTVIARAIRSGLQIRVLELKFPSVEAGLPEGCEHLDMIRSMDSALKFFTAAGMLREQVEELLRKEMKPVPSCLISDMCLPWTTNVAQKCGIPRIVFHGTSCFSLLCLHLLGISKDFENIASDLEYFVVPGLPGGIELTKAQLRGTVNQMTSDWNAVRELIKEAETEAFGVVANTFEELEPEYLKEYIKVRGKKVWCIGPVSLYNKEQLDKAERGNKASIDEDRCMKWLNSQELNSVLYVCLGSLSRLATAQLIELGLGLEASNRPFVWVIRKVSDEFQAWLVGEKFEERIKGRGLLIHGWAPQVLILSHPTIGGFLTHCGWNSTLEGICAGVPMITWPIFAEQFCNEKFIVNVLKTGLRVGVELPVTFGDEEKMGLQVETVEITRIIDRLMDGGEEGEERRDRAKELGKMAKMAPEDGGSSYQNMTLLIQDIKHHANRVLTEKS</sequence>
<dbReference type="Gramene" id="OE9A076754T1">
    <property type="protein sequence ID" value="OE9A076754C1"/>
    <property type="gene ID" value="OE9A076754"/>
</dbReference>
<name>A0A8S0SV46_OLEEU</name>
<evidence type="ECO:0000256" key="4">
    <source>
        <dbReference type="RuleBase" id="RU003718"/>
    </source>
</evidence>
<dbReference type="EC" id="2.4.1.-" evidence="5"/>
<dbReference type="FunFam" id="3.40.50.2000:FF:000047">
    <property type="entry name" value="Glycosyltransferase"/>
    <property type="match status" value="1"/>
</dbReference>
<dbReference type="InterPro" id="IPR035595">
    <property type="entry name" value="UDP_glycos_trans_CS"/>
</dbReference>
<gene>
    <name evidence="6" type="ORF">OLEA9_A076754</name>
</gene>
<proteinExistence type="inferred from homology"/>
<keyword evidence="2 4" id="KW-0328">Glycosyltransferase</keyword>
<evidence type="ECO:0000256" key="2">
    <source>
        <dbReference type="ARBA" id="ARBA00022676"/>
    </source>
</evidence>
<dbReference type="PANTHER" id="PTHR48047">
    <property type="entry name" value="GLYCOSYLTRANSFERASE"/>
    <property type="match status" value="1"/>
</dbReference>
<dbReference type="SUPFAM" id="SSF53756">
    <property type="entry name" value="UDP-Glycosyltransferase/glycogen phosphorylase"/>
    <property type="match status" value="1"/>
</dbReference>
<evidence type="ECO:0000313" key="6">
    <source>
        <dbReference type="EMBL" id="CAA2995575.1"/>
    </source>
</evidence>
<dbReference type="InterPro" id="IPR002213">
    <property type="entry name" value="UDP_glucos_trans"/>
</dbReference>
<evidence type="ECO:0000256" key="5">
    <source>
        <dbReference type="RuleBase" id="RU362057"/>
    </source>
</evidence>
<evidence type="ECO:0000256" key="3">
    <source>
        <dbReference type="ARBA" id="ARBA00022679"/>
    </source>
</evidence>
<dbReference type="PROSITE" id="PS00375">
    <property type="entry name" value="UDPGT"/>
    <property type="match status" value="1"/>
</dbReference>
<dbReference type="GO" id="GO:0035251">
    <property type="term" value="F:UDP-glucosyltransferase activity"/>
    <property type="evidence" value="ECO:0007669"/>
    <property type="project" value="TreeGrafter"/>
</dbReference>